<organism evidence="6 7">
    <name type="scientific">Nonomuraea guangzhouensis</name>
    <dbReference type="NCBI Taxonomy" id="1291555"/>
    <lineage>
        <taxon>Bacteria</taxon>
        <taxon>Bacillati</taxon>
        <taxon>Actinomycetota</taxon>
        <taxon>Actinomycetes</taxon>
        <taxon>Streptosporangiales</taxon>
        <taxon>Streptosporangiaceae</taxon>
        <taxon>Nonomuraea</taxon>
    </lineage>
</organism>
<evidence type="ECO:0000256" key="1">
    <source>
        <dbReference type="ARBA" id="ARBA00023015"/>
    </source>
</evidence>
<keyword evidence="3" id="KW-0804">Transcription</keyword>
<dbReference type="Proteomes" id="UP001597097">
    <property type="component" value="Unassembled WGS sequence"/>
</dbReference>
<gene>
    <name evidence="6" type="ORF">ACFSJ0_32415</name>
</gene>
<name>A0ABW4GH82_9ACTN</name>
<dbReference type="PANTHER" id="PTHR30055:SF234">
    <property type="entry name" value="HTH-TYPE TRANSCRIPTIONAL REGULATOR BETI"/>
    <property type="match status" value="1"/>
</dbReference>
<dbReference type="InterPro" id="IPR050109">
    <property type="entry name" value="HTH-type_TetR-like_transc_reg"/>
</dbReference>
<feature type="domain" description="HTH tetR-type" evidence="5">
    <location>
        <begin position="10"/>
        <end position="70"/>
    </location>
</feature>
<dbReference type="InterPro" id="IPR001647">
    <property type="entry name" value="HTH_TetR"/>
</dbReference>
<dbReference type="RefSeq" id="WP_219537301.1">
    <property type="nucleotide sequence ID" value="NZ_JAHKRM010000036.1"/>
</dbReference>
<evidence type="ECO:0000313" key="6">
    <source>
        <dbReference type="EMBL" id="MFD1541794.1"/>
    </source>
</evidence>
<dbReference type="PANTHER" id="PTHR30055">
    <property type="entry name" value="HTH-TYPE TRANSCRIPTIONAL REGULATOR RUTR"/>
    <property type="match status" value="1"/>
</dbReference>
<evidence type="ECO:0000256" key="2">
    <source>
        <dbReference type="ARBA" id="ARBA00023125"/>
    </source>
</evidence>
<evidence type="ECO:0000259" key="5">
    <source>
        <dbReference type="PROSITE" id="PS50977"/>
    </source>
</evidence>
<evidence type="ECO:0000313" key="7">
    <source>
        <dbReference type="Proteomes" id="UP001597097"/>
    </source>
</evidence>
<dbReference type="PROSITE" id="PS50977">
    <property type="entry name" value="HTH_TETR_2"/>
    <property type="match status" value="1"/>
</dbReference>
<keyword evidence="7" id="KW-1185">Reference proteome</keyword>
<proteinExistence type="predicted"/>
<accession>A0ABW4GH82</accession>
<dbReference type="EMBL" id="JBHUCM010000030">
    <property type="protein sequence ID" value="MFD1541794.1"/>
    <property type="molecule type" value="Genomic_DNA"/>
</dbReference>
<comment type="caution">
    <text evidence="6">The sequence shown here is derived from an EMBL/GenBank/DDBJ whole genome shotgun (WGS) entry which is preliminary data.</text>
</comment>
<feature type="DNA-binding region" description="H-T-H motif" evidence="4">
    <location>
        <begin position="33"/>
        <end position="52"/>
    </location>
</feature>
<sequence>MQDRQDRRVLRSRAALMAAAVHLVSERGTTALPITDLADAANVSRQLVYLQFGDRDALLVAAAADLVERELMPEVGDGGAPRRARMLAMARHFARHRSFYRAMLTGSCAFLMTRALNRLFGSLITTAGVRELLGDLDDATVRDFATLITGGTGAIVNDWLIDAADPLDPEELADRLLRLSTVFVHAEQRL</sequence>
<evidence type="ECO:0000256" key="3">
    <source>
        <dbReference type="ARBA" id="ARBA00023163"/>
    </source>
</evidence>
<dbReference type="Pfam" id="PF00440">
    <property type="entry name" value="TetR_N"/>
    <property type="match status" value="1"/>
</dbReference>
<reference evidence="7" key="1">
    <citation type="journal article" date="2019" name="Int. J. Syst. Evol. Microbiol.">
        <title>The Global Catalogue of Microorganisms (GCM) 10K type strain sequencing project: providing services to taxonomists for standard genome sequencing and annotation.</title>
        <authorList>
            <consortium name="The Broad Institute Genomics Platform"/>
            <consortium name="The Broad Institute Genome Sequencing Center for Infectious Disease"/>
            <person name="Wu L."/>
            <person name="Ma J."/>
        </authorList>
    </citation>
    <scope>NUCLEOTIDE SEQUENCE [LARGE SCALE GENOMIC DNA]</scope>
    <source>
        <strain evidence="7">CGMCC 1.15399</strain>
    </source>
</reference>
<evidence type="ECO:0000256" key="4">
    <source>
        <dbReference type="PROSITE-ProRule" id="PRU00335"/>
    </source>
</evidence>
<keyword evidence="1" id="KW-0805">Transcription regulation</keyword>
<keyword evidence="2 4" id="KW-0238">DNA-binding</keyword>
<protein>
    <submittedName>
        <fullName evidence="6">TetR/AcrR family transcriptional regulator</fullName>
    </submittedName>
</protein>